<organism evidence="11 12">
    <name type="scientific">Cercospora berteroae</name>
    <dbReference type="NCBI Taxonomy" id="357750"/>
    <lineage>
        <taxon>Eukaryota</taxon>
        <taxon>Fungi</taxon>
        <taxon>Dikarya</taxon>
        <taxon>Ascomycota</taxon>
        <taxon>Pezizomycotina</taxon>
        <taxon>Dothideomycetes</taxon>
        <taxon>Dothideomycetidae</taxon>
        <taxon>Mycosphaerellales</taxon>
        <taxon>Mycosphaerellaceae</taxon>
        <taxon>Cercospora</taxon>
    </lineage>
</organism>
<keyword evidence="12" id="KW-1185">Reference proteome</keyword>
<feature type="domain" description="Peptidase S9 prolyl oligopeptidase catalytic" evidence="10">
    <location>
        <begin position="319"/>
        <end position="450"/>
    </location>
</feature>
<dbReference type="Gene3D" id="3.40.50.1820">
    <property type="entry name" value="alpha/beta hydrolase"/>
    <property type="match status" value="2"/>
</dbReference>
<dbReference type="GO" id="GO:0004252">
    <property type="term" value="F:serine-type endopeptidase activity"/>
    <property type="evidence" value="ECO:0007669"/>
    <property type="project" value="TreeGrafter"/>
</dbReference>
<keyword evidence="4" id="KW-0645">Protease</keyword>
<dbReference type="SUPFAM" id="SSF69304">
    <property type="entry name" value="Tricorn protease N-terminal domain"/>
    <property type="match status" value="1"/>
</dbReference>
<dbReference type="GO" id="GO:0005576">
    <property type="term" value="C:extracellular region"/>
    <property type="evidence" value="ECO:0007669"/>
    <property type="project" value="UniProtKB-SubCell"/>
</dbReference>
<evidence type="ECO:0000256" key="2">
    <source>
        <dbReference type="ARBA" id="ARBA00010040"/>
    </source>
</evidence>
<protein>
    <recommendedName>
        <fullName evidence="9">Dipeptidyl-peptidase V</fullName>
    </recommendedName>
</protein>
<keyword evidence="5" id="KW-0732">Signal</keyword>
<evidence type="ECO:0000313" key="11">
    <source>
        <dbReference type="EMBL" id="PPJ56821.1"/>
    </source>
</evidence>
<evidence type="ECO:0000259" key="10">
    <source>
        <dbReference type="Pfam" id="PF00326"/>
    </source>
</evidence>
<keyword evidence="7" id="KW-0720">Serine protease</keyword>
<comment type="subcellular location">
    <subcellularLocation>
        <location evidence="1">Secreted</location>
    </subcellularLocation>
</comment>
<dbReference type="AlphaFoldDB" id="A0A2S6CAP6"/>
<dbReference type="InterPro" id="IPR011659">
    <property type="entry name" value="WD40"/>
</dbReference>
<dbReference type="PANTHER" id="PTHR42776:SF11">
    <property type="entry name" value="DIPEPTIDYL-PEPTIDASE 5-RELATED"/>
    <property type="match status" value="1"/>
</dbReference>
<dbReference type="Pfam" id="PF07676">
    <property type="entry name" value="PD40"/>
    <property type="match status" value="1"/>
</dbReference>
<evidence type="ECO:0000313" key="12">
    <source>
        <dbReference type="Proteomes" id="UP000237631"/>
    </source>
</evidence>
<evidence type="ECO:0000256" key="7">
    <source>
        <dbReference type="ARBA" id="ARBA00022825"/>
    </source>
</evidence>
<proteinExistence type="inferred from homology"/>
<name>A0A2S6CAP6_9PEZI</name>
<dbReference type="OrthoDB" id="416344at2759"/>
<evidence type="ECO:0000256" key="3">
    <source>
        <dbReference type="ARBA" id="ARBA00022525"/>
    </source>
</evidence>
<evidence type="ECO:0000256" key="4">
    <source>
        <dbReference type="ARBA" id="ARBA00022670"/>
    </source>
</evidence>
<dbReference type="InterPro" id="IPR001375">
    <property type="entry name" value="Peptidase_S9_cat"/>
</dbReference>
<dbReference type="SUPFAM" id="SSF53474">
    <property type="entry name" value="alpha/beta-Hydrolases"/>
    <property type="match status" value="1"/>
</dbReference>
<keyword evidence="6" id="KW-0378">Hydrolase</keyword>
<dbReference type="GO" id="GO:0006508">
    <property type="term" value="P:proteolysis"/>
    <property type="evidence" value="ECO:0007669"/>
    <property type="project" value="UniProtKB-KW"/>
</dbReference>
<dbReference type="STRING" id="357750.A0A2S6CAP6"/>
<evidence type="ECO:0000256" key="1">
    <source>
        <dbReference type="ARBA" id="ARBA00004613"/>
    </source>
</evidence>
<accession>A0A2S6CAP6</accession>
<evidence type="ECO:0000256" key="6">
    <source>
        <dbReference type="ARBA" id="ARBA00022801"/>
    </source>
</evidence>
<comment type="caution">
    <text evidence="11">The sequence shown here is derived from an EMBL/GenBank/DDBJ whole genome shotgun (WGS) entry which is preliminary data.</text>
</comment>
<dbReference type="Gene3D" id="2.120.10.30">
    <property type="entry name" value="TolB, C-terminal domain"/>
    <property type="match status" value="1"/>
</dbReference>
<evidence type="ECO:0000256" key="8">
    <source>
        <dbReference type="ARBA" id="ARBA00023180"/>
    </source>
</evidence>
<sequence>MLYDAFPVTYFDNYIPQERYAIFSGVLKKSSNSSGYTFDGATKNLLRNLNYTVTRPESPQVVSSRDDGDYDLSPDGSLVAFLTLAPERSKGINTLNYIYIVPHDGSSAPEKLNGPGSKAPVNSRGFTYAPRFSPDGRKIAYSQQDDPNYGWDRFRFNTIVPIPADAPADYKPTNITGDTRLRDLFFLPDGKALVSADAAWVSFLLYTVAPNGDTHYYYKSNERDPELVGLGPQDIDSYWYEGTLGDQQQAFMVYPTNFDPKKVYSMAFIVHGGPQSFAGSLWSTRWNFMTWADQGYIVVLPNPTGTTPLKPELPTAGTWIQGRDLERQFKALVCHDGITSTYSFWGQDGVDGAVNQFNGSLWEEPGRSVYDRWDPLKHASIWSTPQLVIHSEKDYRIPISEGFTLFNVLQNLGVPSRFLLFPDEGHWIENQDNSLFWHQEIFNWINYWTGKIDKLDDNAITQ</sequence>
<evidence type="ECO:0000256" key="5">
    <source>
        <dbReference type="ARBA" id="ARBA00022729"/>
    </source>
</evidence>
<dbReference type="InterPro" id="IPR029058">
    <property type="entry name" value="AB_hydrolase_fold"/>
</dbReference>
<dbReference type="Pfam" id="PF00326">
    <property type="entry name" value="Peptidase_S9"/>
    <property type="match status" value="1"/>
</dbReference>
<evidence type="ECO:0000256" key="9">
    <source>
        <dbReference type="ARBA" id="ARBA00032829"/>
    </source>
</evidence>
<dbReference type="Proteomes" id="UP000237631">
    <property type="component" value="Unassembled WGS sequence"/>
</dbReference>
<keyword evidence="3" id="KW-0964">Secreted</keyword>
<dbReference type="EMBL" id="PNEN01000509">
    <property type="protein sequence ID" value="PPJ56821.1"/>
    <property type="molecule type" value="Genomic_DNA"/>
</dbReference>
<dbReference type="InterPro" id="IPR011042">
    <property type="entry name" value="6-blade_b-propeller_TolB-like"/>
</dbReference>
<comment type="similarity">
    <text evidence="2">Belongs to the peptidase S9C family.</text>
</comment>
<gene>
    <name evidence="11" type="ORF">CBER1_05948</name>
</gene>
<reference evidence="12" key="1">
    <citation type="journal article" date="2017" name="bioRxiv">
        <title>Conservation of a gene cluster reveals novel cercosporin biosynthetic mechanisms and extends production to the genus Colletotrichum.</title>
        <authorList>
            <person name="de Jonge R."/>
            <person name="Ebert M.K."/>
            <person name="Huitt-Roehl C.R."/>
            <person name="Pal P."/>
            <person name="Suttle J.C."/>
            <person name="Spanner R.E."/>
            <person name="Neubauer J.D."/>
            <person name="Jurick W.M.II."/>
            <person name="Stott K.A."/>
            <person name="Secor G.A."/>
            <person name="Thomma B.P.H.J."/>
            <person name="Van de Peer Y."/>
            <person name="Townsend C.A."/>
            <person name="Bolton M.D."/>
        </authorList>
    </citation>
    <scope>NUCLEOTIDE SEQUENCE [LARGE SCALE GENOMIC DNA]</scope>
    <source>
        <strain evidence="12">CBS538.71</strain>
    </source>
</reference>
<keyword evidence="8" id="KW-0325">Glycoprotein</keyword>
<dbReference type="PANTHER" id="PTHR42776">
    <property type="entry name" value="SERINE PEPTIDASE S9 FAMILY MEMBER"/>
    <property type="match status" value="1"/>
</dbReference>